<evidence type="ECO:0000313" key="3">
    <source>
        <dbReference type="Proteomes" id="UP000001357"/>
    </source>
</evidence>
<dbReference type="Pfam" id="PF02450">
    <property type="entry name" value="LCAT"/>
    <property type="match status" value="1"/>
</dbReference>
<reference evidence="2 3" key="1">
    <citation type="journal article" date="2008" name="Nature">
        <title>The genome of the choanoflagellate Monosiga brevicollis and the origin of metazoans.</title>
        <authorList>
            <consortium name="JGI Sequencing"/>
            <person name="King N."/>
            <person name="Westbrook M.J."/>
            <person name="Young S.L."/>
            <person name="Kuo A."/>
            <person name="Abedin M."/>
            <person name="Chapman J."/>
            <person name="Fairclough S."/>
            <person name="Hellsten U."/>
            <person name="Isogai Y."/>
            <person name="Letunic I."/>
            <person name="Marr M."/>
            <person name="Pincus D."/>
            <person name="Putnam N."/>
            <person name="Rokas A."/>
            <person name="Wright K.J."/>
            <person name="Zuzow R."/>
            <person name="Dirks W."/>
            <person name="Good M."/>
            <person name="Goodstein D."/>
            <person name="Lemons D."/>
            <person name="Li W."/>
            <person name="Lyons J.B."/>
            <person name="Morris A."/>
            <person name="Nichols S."/>
            <person name="Richter D.J."/>
            <person name="Salamov A."/>
            <person name="Bork P."/>
            <person name="Lim W.A."/>
            <person name="Manning G."/>
            <person name="Miller W.T."/>
            <person name="McGinnis W."/>
            <person name="Shapiro H."/>
            <person name="Tjian R."/>
            <person name="Grigoriev I.V."/>
            <person name="Rokhsar D."/>
        </authorList>
    </citation>
    <scope>NUCLEOTIDE SEQUENCE [LARGE SCALE GENOMIC DNA]</scope>
    <source>
        <strain evidence="3">MX1 / ATCC 50154</strain>
    </source>
</reference>
<name>A9V1X9_MONBE</name>
<dbReference type="EMBL" id="CH991554">
    <property type="protein sequence ID" value="EDQ88642.1"/>
    <property type="molecule type" value="Genomic_DNA"/>
</dbReference>
<dbReference type="STRING" id="81824.A9V1X9"/>
<dbReference type="InParanoid" id="A9V1X9"/>
<protein>
    <recommendedName>
        <fullName evidence="4">GPI inositol-deacylase</fullName>
    </recommendedName>
</protein>
<evidence type="ECO:0000256" key="1">
    <source>
        <dbReference type="SAM" id="SignalP"/>
    </source>
</evidence>
<dbReference type="PANTHER" id="PTHR11440">
    <property type="entry name" value="LECITHIN-CHOLESTEROL ACYLTRANSFERASE-RELATED"/>
    <property type="match status" value="1"/>
</dbReference>
<dbReference type="Proteomes" id="UP000001357">
    <property type="component" value="Unassembled WGS sequence"/>
</dbReference>
<evidence type="ECO:0008006" key="4">
    <source>
        <dbReference type="Google" id="ProtNLM"/>
    </source>
</evidence>
<dbReference type="eggNOG" id="KOG2369">
    <property type="taxonomic scope" value="Eukaryota"/>
</dbReference>
<gene>
    <name evidence="2" type="ORF">MONBRDRAFT_9050</name>
</gene>
<sequence length="310" mass="34152">MIKFVAIWLVAFAAPCAALWADGLGRAAAAAATAQPRARDESNPLPPIVLIPGLTSSNISYTLYDAPNIVPGCPSTVSTPTPMWPTDQVRFNTSRDLVCWFENLATIYNPLNQQFGPRLVEHAYNQSGGRKVTLISVSWGPQATLAFLHRMTQSWKDKYLSMFIAESPLWSGSPLSLLTMTSGYEAPGVPNARLFMREVATLVHVIMDIFPRAGTSNTTFTREEVIIETPTRNYTAFDAEALLEDLGYGYKLPALRNIQNNSDLGELLDPGVDTFIQYGYDIPTPGMNILQRREERDALFLEARCGVATG</sequence>
<dbReference type="AlphaFoldDB" id="A9V1X9"/>
<dbReference type="InterPro" id="IPR003386">
    <property type="entry name" value="LACT/PDAT_acylTrfase"/>
</dbReference>
<keyword evidence="3" id="KW-1185">Reference proteome</keyword>
<dbReference type="KEGG" id="mbr:MONBRDRAFT_9050"/>
<feature type="signal peptide" evidence="1">
    <location>
        <begin position="1"/>
        <end position="18"/>
    </location>
</feature>
<feature type="chain" id="PRO_5002744601" description="GPI inositol-deacylase" evidence="1">
    <location>
        <begin position="19"/>
        <end position="310"/>
    </location>
</feature>
<dbReference type="SUPFAM" id="SSF53474">
    <property type="entry name" value="alpha/beta-Hydrolases"/>
    <property type="match status" value="1"/>
</dbReference>
<keyword evidence="1" id="KW-0732">Signal</keyword>
<dbReference type="GeneID" id="5892021"/>
<accession>A9V1X9</accession>
<evidence type="ECO:0000313" key="2">
    <source>
        <dbReference type="EMBL" id="EDQ88642.1"/>
    </source>
</evidence>
<dbReference type="Gene3D" id="3.40.50.1820">
    <property type="entry name" value="alpha/beta hydrolase"/>
    <property type="match status" value="1"/>
</dbReference>
<dbReference type="InterPro" id="IPR029058">
    <property type="entry name" value="AB_hydrolase_fold"/>
</dbReference>
<dbReference type="FunCoup" id="A9V1X9">
    <property type="interactions" value="461"/>
</dbReference>
<organism evidence="2 3">
    <name type="scientific">Monosiga brevicollis</name>
    <name type="common">Choanoflagellate</name>
    <dbReference type="NCBI Taxonomy" id="81824"/>
    <lineage>
        <taxon>Eukaryota</taxon>
        <taxon>Choanoflagellata</taxon>
        <taxon>Craspedida</taxon>
        <taxon>Salpingoecidae</taxon>
        <taxon>Monosiga</taxon>
    </lineage>
</organism>
<dbReference type="RefSeq" id="XP_001746746.1">
    <property type="nucleotide sequence ID" value="XM_001746694.1"/>
</dbReference>
<dbReference type="GO" id="GO:0006629">
    <property type="term" value="P:lipid metabolic process"/>
    <property type="evidence" value="ECO:0000318"/>
    <property type="project" value="GO_Central"/>
</dbReference>
<dbReference type="GO" id="GO:0008374">
    <property type="term" value="F:O-acyltransferase activity"/>
    <property type="evidence" value="ECO:0007669"/>
    <property type="project" value="InterPro"/>
</dbReference>
<proteinExistence type="predicted"/>